<dbReference type="AlphaFoldDB" id="A0A0W0YQI3"/>
<evidence type="ECO:0000256" key="3">
    <source>
        <dbReference type="ARBA" id="ARBA00023157"/>
    </source>
</evidence>
<keyword evidence="7" id="KW-1185">Reference proteome</keyword>
<dbReference type="EMBL" id="LNYW01000049">
    <property type="protein sequence ID" value="KTD59137.1"/>
    <property type="molecule type" value="Genomic_DNA"/>
</dbReference>
<accession>A0A0W0YQI3</accession>
<keyword evidence="3" id="KW-1015">Disulfide bond</keyword>
<dbReference type="Proteomes" id="UP000054600">
    <property type="component" value="Unassembled WGS sequence"/>
</dbReference>
<name>A0A0W0YQI3_9GAMM</name>
<evidence type="ECO:0000313" key="7">
    <source>
        <dbReference type="Proteomes" id="UP000054600"/>
    </source>
</evidence>
<dbReference type="InterPro" id="IPR000397">
    <property type="entry name" value="Heat_shock_Hsp33"/>
</dbReference>
<dbReference type="InterPro" id="IPR016153">
    <property type="entry name" value="Heat_shock_Hsp33_N"/>
</dbReference>
<dbReference type="Gene3D" id="3.90.1280.10">
    <property type="entry name" value="HSP33 redox switch-like"/>
    <property type="match status" value="1"/>
</dbReference>
<keyword evidence="2" id="KW-0862">Zinc</keyword>
<dbReference type="GO" id="GO:0051082">
    <property type="term" value="F:unfolded protein binding"/>
    <property type="evidence" value="ECO:0007669"/>
    <property type="project" value="InterPro"/>
</dbReference>
<reference evidence="6 7" key="1">
    <citation type="submission" date="2015-11" db="EMBL/GenBank/DDBJ databases">
        <title>Genomic analysis of 38 Legionella species identifies large and diverse effector repertoires.</title>
        <authorList>
            <person name="Burstein D."/>
            <person name="Amaro F."/>
            <person name="Zusman T."/>
            <person name="Lifshitz Z."/>
            <person name="Cohen O."/>
            <person name="Gilbert J.A."/>
            <person name="Pupko T."/>
            <person name="Shuman H.A."/>
            <person name="Segal G."/>
        </authorList>
    </citation>
    <scope>NUCLEOTIDE SEQUENCE [LARGE SCALE GENOMIC DNA]</scope>
    <source>
        <strain evidence="6 7">ATCC 49655</strain>
    </source>
</reference>
<keyword evidence="6" id="KW-0346">Stress response</keyword>
<evidence type="ECO:0000313" key="6">
    <source>
        <dbReference type="EMBL" id="KTD59137.1"/>
    </source>
</evidence>
<protein>
    <submittedName>
        <fullName evidence="6">Heat shock protein 33</fullName>
    </submittedName>
</protein>
<dbReference type="GO" id="GO:0042026">
    <property type="term" value="P:protein refolding"/>
    <property type="evidence" value="ECO:0007669"/>
    <property type="project" value="TreeGrafter"/>
</dbReference>
<dbReference type="PIRSF" id="PIRSF005261">
    <property type="entry name" value="Heat_shock_Hsp33"/>
    <property type="match status" value="1"/>
</dbReference>
<dbReference type="CDD" id="cd00498">
    <property type="entry name" value="Hsp33"/>
    <property type="match status" value="1"/>
</dbReference>
<dbReference type="eggNOG" id="COG1281">
    <property type="taxonomic scope" value="Bacteria"/>
</dbReference>
<dbReference type="InterPro" id="IPR016154">
    <property type="entry name" value="Heat_shock_Hsp33_C"/>
</dbReference>
<evidence type="ECO:0000256" key="4">
    <source>
        <dbReference type="ARBA" id="ARBA00023186"/>
    </source>
</evidence>
<dbReference type="InterPro" id="IPR023212">
    <property type="entry name" value="Hsp33_helix_hairpin_bin_dom_sf"/>
</dbReference>
<keyword evidence="4" id="KW-0143">Chaperone</keyword>
<gene>
    <name evidence="6" type="primary">yrfI</name>
    <name evidence="6" type="ORF">Lsha_1833</name>
</gene>
<comment type="caution">
    <text evidence="6">The sequence shown here is derived from an EMBL/GenBank/DDBJ whole genome shotgun (WGS) entry which is preliminary data.</text>
</comment>
<proteinExistence type="predicted"/>
<evidence type="ECO:0000256" key="1">
    <source>
        <dbReference type="ARBA" id="ARBA00022490"/>
    </source>
</evidence>
<dbReference type="Pfam" id="PF01430">
    <property type="entry name" value="HSP33"/>
    <property type="match status" value="1"/>
</dbReference>
<evidence type="ECO:0000256" key="5">
    <source>
        <dbReference type="ARBA" id="ARBA00023284"/>
    </source>
</evidence>
<dbReference type="GO" id="GO:0044183">
    <property type="term" value="F:protein folding chaperone"/>
    <property type="evidence" value="ECO:0007669"/>
    <property type="project" value="TreeGrafter"/>
</dbReference>
<dbReference type="PATRIC" id="fig|1122169.6.peg.2103"/>
<dbReference type="Gene3D" id="3.55.30.10">
    <property type="entry name" value="Hsp33 domain"/>
    <property type="match status" value="1"/>
</dbReference>
<dbReference type="SUPFAM" id="SSF118352">
    <property type="entry name" value="HSP33 redox switch-like"/>
    <property type="match status" value="1"/>
</dbReference>
<evidence type="ECO:0000256" key="2">
    <source>
        <dbReference type="ARBA" id="ARBA00022833"/>
    </source>
</evidence>
<dbReference type="SUPFAM" id="SSF64397">
    <property type="entry name" value="Hsp33 domain"/>
    <property type="match status" value="1"/>
</dbReference>
<dbReference type="STRING" id="1122169.Lsha_1833"/>
<dbReference type="PANTHER" id="PTHR30111:SF1">
    <property type="entry name" value="33 KDA CHAPERONIN"/>
    <property type="match status" value="1"/>
</dbReference>
<sequence length="294" mass="34170">MLEYLPLFDELILMKDPDTLQRFIFEHAHIRGEIVHIEHTFQTIMNQRDYPPMVKNLLGEAIVSCLLLASSIKFEGSLNVQFQGDDRLPLLLVQCDHHLNIRAFAKFTPNLEIIDYATAFLQGQMVMTINQDNQTQTYQSMIPIQATSMSENLMHYFAQSEQIATRVWLAVNDTMAAGMLLQLMPGEDTAQREQFWEYAVQLGQTVSEEELLTLDNPTLLYRLYNETDIRIFDSRSTQFKCRCSPEKMKQVLNVLGEEEAKELLKEQEVITVNCDFCNQKYTFDPIDITMMFRK</sequence>
<dbReference type="PANTHER" id="PTHR30111">
    <property type="entry name" value="33 KDA CHAPERONIN"/>
    <property type="match status" value="1"/>
</dbReference>
<dbReference type="GO" id="GO:0005737">
    <property type="term" value="C:cytoplasm"/>
    <property type="evidence" value="ECO:0007669"/>
    <property type="project" value="InterPro"/>
</dbReference>
<dbReference type="Gene3D" id="1.10.287.480">
    <property type="entry name" value="helix hairpin bin"/>
    <property type="match status" value="1"/>
</dbReference>
<organism evidence="6 7">
    <name type="scientific">Legionella shakespearei DSM 23087</name>
    <dbReference type="NCBI Taxonomy" id="1122169"/>
    <lineage>
        <taxon>Bacteria</taxon>
        <taxon>Pseudomonadati</taxon>
        <taxon>Pseudomonadota</taxon>
        <taxon>Gammaproteobacteria</taxon>
        <taxon>Legionellales</taxon>
        <taxon>Legionellaceae</taxon>
        <taxon>Legionella</taxon>
    </lineage>
</organism>
<keyword evidence="1" id="KW-0963">Cytoplasm</keyword>
<keyword evidence="5" id="KW-0676">Redox-active center</keyword>